<dbReference type="KEGG" id="pda:103707397"/>
<reference evidence="4 5" key="2">
    <citation type="submission" date="2025-04" db="UniProtKB">
        <authorList>
            <consortium name="RefSeq"/>
        </authorList>
    </citation>
    <scope>IDENTIFICATION</scope>
    <source>
        <tissue evidence="4 5">Young leaves</tissue>
    </source>
</reference>
<feature type="domain" description="U1-type" evidence="2">
    <location>
        <begin position="145"/>
        <end position="179"/>
    </location>
</feature>
<dbReference type="RefSeq" id="XP_038989993.1">
    <property type="nucleotide sequence ID" value="XM_039134065.1"/>
</dbReference>
<evidence type="ECO:0000313" key="5">
    <source>
        <dbReference type="RefSeq" id="XP_038989990.1"/>
    </source>
</evidence>
<proteinExistence type="predicted"/>
<dbReference type="AlphaFoldDB" id="A0A8B9AT67"/>
<keyword evidence="3" id="KW-1185">Reference proteome</keyword>
<dbReference type="Pfam" id="PF12874">
    <property type="entry name" value="zf-met"/>
    <property type="match status" value="2"/>
</dbReference>
<evidence type="ECO:0000259" key="2">
    <source>
        <dbReference type="SMART" id="SM00451"/>
    </source>
</evidence>
<evidence type="ECO:0000313" key="7">
    <source>
        <dbReference type="RefSeq" id="XP_038989992.1"/>
    </source>
</evidence>
<evidence type="ECO:0000313" key="10">
    <source>
        <dbReference type="RefSeq" id="XP_038989995.1"/>
    </source>
</evidence>
<dbReference type="GO" id="GO:0008270">
    <property type="term" value="F:zinc ion binding"/>
    <property type="evidence" value="ECO:0007669"/>
    <property type="project" value="InterPro"/>
</dbReference>
<dbReference type="SMART" id="SM00451">
    <property type="entry name" value="ZnF_U1"/>
    <property type="match status" value="2"/>
</dbReference>
<evidence type="ECO:0000313" key="4">
    <source>
        <dbReference type="RefSeq" id="XP_038989989.1"/>
    </source>
</evidence>
<sequence>MEMALLPSSIDSGLLHMPSQELPPKESLTGIKRKAVSENLPDQASQGNHDQKQLPEQLQDWWAQLQLRQPPLQQFQNWHPSLQQLQNQKPSPLCLNGRQLPTRKLEYQPPFPERTQYQQPLLRHSQGQQLFLKQSDSMQPPPNQIRPFWCSICKVNCGNAFNLKCHFQGKKHRAKWDEVFGCKTSVPNRNEVKGRKNTRQHGNNNSSPSNPVTSFWCNLCKVNCGNSFNLECHFQGKKHKGKWNEVFGIKNTKPNGNEINGSENNTPPKPSFIGIKQETVSENLPEGMFHGSQDQRLLPKRFQDSWVPLQLLQLRQPSWQQLQNHRTPVQLMHLQEPSPQDNQLIK</sequence>
<dbReference type="GeneID" id="103707397"/>
<dbReference type="PANTHER" id="PTHR47487">
    <property type="entry name" value="OS06G0651300 PROTEIN-RELATED"/>
    <property type="match status" value="1"/>
</dbReference>
<dbReference type="InterPro" id="IPR036236">
    <property type="entry name" value="Znf_C2H2_sf"/>
</dbReference>
<dbReference type="SUPFAM" id="SSF57667">
    <property type="entry name" value="beta-beta-alpha zinc fingers"/>
    <property type="match status" value="2"/>
</dbReference>
<dbReference type="RefSeq" id="XP_038989992.1">
    <property type="nucleotide sequence ID" value="XM_039134064.1"/>
</dbReference>
<feature type="domain" description="U1-type" evidence="2">
    <location>
        <begin position="212"/>
        <end position="246"/>
    </location>
</feature>
<accession>A0A8B9AT67</accession>
<feature type="region of interest" description="Disordered" evidence="1">
    <location>
        <begin position="188"/>
        <end position="210"/>
    </location>
</feature>
<evidence type="ECO:0000313" key="3">
    <source>
        <dbReference type="Proteomes" id="UP000228380"/>
    </source>
</evidence>
<feature type="region of interest" description="Disordered" evidence="1">
    <location>
        <begin position="251"/>
        <end position="270"/>
    </location>
</feature>
<dbReference type="Proteomes" id="UP000228380">
    <property type="component" value="Chromosome 15"/>
</dbReference>
<dbReference type="OrthoDB" id="694733at2759"/>
<organism evidence="3 6">
    <name type="scientific">Phoenix dactylifera</name>
    <name type="common">Date palm</name>
    <dbReference type="NCBI Taxonomy" id="42345"/>
    <lineage>
        <taxon>Eukaryota</taxon>
        <taxon>Viridiplantae</taxon>
        <taxon>Streptophyta</taxon>
        <taxon>Embryophyta</taxon>
        <taxon>Tracheophyta</taxon>
        <taxon>Spermatophyta</taxon>
        <taxon>Magnoliopsida</taxon>
        <taxon>Liliopsida</taxon>
        <taxon>Arecaceae</taxon>
        <taxon>Coryphoideae</taxon>
        <taxon>Phoeniceae</taxon>
        <taxon>Phoenix</taxon>
    </lineage>
</organism>
<evidence type="ECO:0000313" key="9">
    <source>
        <dbReference type="RefSeq" id="XP_038989994.1"/>
    </source>
</evidence>
<dbReference type="InterPro" id="IPR003604">
    <property type="entry name" value="Matrin/U1-like-C_Znf_C2H2"/>
</dbReference>
<dbReference type="Gene3D" id="3.30.160.60">
    <property type="entry name" value="Classic Zinc Finger"/>
    <property type="match status" value="2"/>
</dbReference>
<dbReference type="RefSeq" id="XP_038989995.1">
    <property type="nucleotide sequence ID" value="XM_039134067.1"/>
</dbReference>
<dbReference type="PANTHER" id="PTHR47487:SF8">
    <property type="entry name" value="OS08G0270900 PROTEIN"/>
    <property type="match status" value="1"/>
</dbReference>
<dbReference type="RefSeq" id="XP_038989991.1">
    <property type="nucleotide sequence ID" value="XM_039134063.1"/>
</dbReference>
<dbReference type="GO" id="GO:0003676">
    <property type="term" value="F:nucleic acid binding"/>
    <property type="evidence" value="ECO:0007669"/>
    <property type="project" value="InterPro"/>
</dbReference>
<dbReference type="RefSeq" id="XP_038989990.1">
    <property type="nucleotide sequence ID" value="XM_039134062.1"/>
</dbReference>
<feature type="compositionally biased region" description="Polar residues" evidence="1">
    <location>
        <begin position="252"/>
        <end position="266"/>
    </location>
</feature>
<reference evidence="3" key="1">
    <citation type="journal article" date="2019" name="Nat. Commun.">
        <title>Genome-wide association mapping of date palm fruit traits.</title>
        <authorList>
            <person name="Hazzouri K.M."/>
            <person name="Gros-Balthazard M."/>
            <person name="Flowers J.M."/>
            <person name="Copetti D."/>
            <person name="Lemansour A."/>
            <person name="Lebrun M."/>
            <person name="Masmoudi K."/>
            <person name="Ferrand S."/>
            <person name="Dhar M.I."/>
            <person name="Fresquez Z.A."/>
            <person name="Rosas U."/>
            <person name="Zhang J."/>
            <person name="Talag J."/>
            <person name="Lee S."/>
            <person name="Kudrna D."/>
            <person name="Powell R.F."/>
            <person name="Leitch I.J."/>
            <person name="Krueger R.R."/>
            <person name="Wing R.A."/>
            <person name="Amiri K.M.A."/>
            <person name="Purugganan M.D."/>
        </authorList>
    </citation>
    <scope>NUCLEOTIDE SEQUENCE [LARGE SCALE GENOMIC DNA]</scope>
    <source>
        <strain evidence="3">cv. Khalas</strain>
    </source>
</reference>
<evidence type="ECO:0000313" key="6">
    <source>
        <dbReference type="RefSeq" id="XP_038989991.1"/>
    </source>
</evidence>
<dbReference type="InterPro" id="IPR013087">
    <property type="entry name" value="Znf_C2H2_type"/>
</dbReference>
<dbReference type="RefSeq" id="XP_038989989.1">
    <property type="nucleotide sequence ID" value="XM_039134061.1"/>
</dbReference>
<evidence type="ECO:0000256" key="1">
    <source>
        <dbReference type="SAM" id="MobiDB-lite"/>
    </source>
</evidence>
<evidence type="ECO:0000313" key="8">
    <source>
        <dbReference type="RefSeq" id="XP_038989993.1"/>
    </source>
</evidence>
<gene>
    <name evidence="4 5 6 7 8 9 10" type="primary">LOC103707397</name>
</gene>
<name>A0A8B9AT67_PHODC</name>
<dbReference type="RefSeq" id="XP_038989994.1">
    <property type="nucleotide sequence ID" value="XM_039134066.1"/>
</dbReference>
<protein>
    <submittedName>
        <fullName evidence="4 5">Zinc finger protein 318-like</fullName>
    </submittedName>
</protein>
<feature type="region of interest" description="Disordered" evidence="1">
    <location>
        <begin position="1"/>
        <end position="54"/>
    </location>
</feature>